<protein>
    <submittedName>
        <fullName evidence="5">Uncharacterized protein</fullName>
    </submittedName>
</protein>
<reference evidence="5" key="1">
    <citation type="submission" date="2021-02" db="EMBL/GenBank/DDBJ databases">
        <authorList>
            <person name="Dougan E. K."/>
            <person name="Rhodes N."/>
            <person name="Thang M."/>
            <person name="Chan C."/>
        </authorList>
    </citation>
    <scope>NUCLEOTIDE SEQUENCE</scope>
</reference>
<name>A0A813EZQ3_POLGL</name>
<dbReference type="PANTHER" id="PTHR24198">
    <property type="entry name" value="ANKYRIN REPEAT AND PROTEIN KINASE DOMAIN-CONTAINING PROTEIN"/>
    <property type="match status" value="1"/>
</dbReference>
<evidence type="ECO:0000256" key="4">
    <source>
        <dbReference type="SAM" id="MobiDB-lite"/>
    </source>
</evidence>
<sequence length="311" mass="32595">MQQTSRVEDPEPLITPHVPHATFSTPDINSGAGDTQGSVEARSGWLMELGLRANEWDHMERTALHTAAGSGQAAACEALLLRQSEASAAELNLVDAQDWQGATPVHLAVGHGSAAVCRLLAAKRADLQAGLEFGVTPLQMAAEKGHEEVLNLLLADVVQRGGPEAILPAIVAARVSDGRGAWLLAAAEGQLGCCKALRESLSESELGALAPDRSGRGAMVLAARGGHTELCSWLLQSGACPAGLAEIDSCGWTPLHAASAEGHKGTVEWLLEHNADPMVGDEEGKTAREWAELRGRAAIESLLRKAEKAKS</sequence>
<evidence type="ECO:0000313" key="6">
    <source>
        <dbReference type="Proteomes" id="UP000654075"/>
    </source>
</evidence>
<dbReference type="PROSITE" id="PS50088">
    <property type="entry name" value="ANK_REPEAT"/>
    <property type="match status" value="3"/>
</dbReference>
<feature type="compositionally biased region" description="Polar residues" evidence="4">
    <location>
        <begin position="22"/>
        <end position="38"/>
    </location>
</feature>
<feature type="region of interest" description="Disordered" evidence="4">
    <location>
        <begin position="1"/>
        <end position="38"/>
    </location>
</feature>
<dbReference type="AlphaFoldDB" id="A0A813EZQ3"/>
<dbReference type="PANTHER" id="PTHR24198:SF165">
    <property type="entry name" value="ANKYRIN REPEAT-CONTAINING PROTEIN-RELATED"/>
    <property type="match status" value="1"/>
</dbReference>
<comment type="caution">
    <text evidence="5">The sequence shown here is derived from an EMBL/GenBank/DDBJ whole genome shotgun (WGS) entry which is preliminary data.</text>
</comment>
<dbReference type="Pfam" id="PF12796">
    <property type="entry name" value="Ank_2"/>
    <property type="match status" value="2"/>
</dbReference>
<dbReference type="Proteomes" id="UP000654075">
    <property type="component" value="Unassembled WGS sequence"/>
</dbReference>
<feature type="repeat" description="ANK" evidence="3">
    <location>
        <begin position="133"/>
        <end position="154"/>
    </location>
</feature>
<accession>A0A813EZQ3</accession>
<dbReference type="PROSITE" id="PS50297">
    <property type="entry name" value="ANK_REP_REGION"/>
    <property type="match status" value="3"/>
</dbReference>
<dbReference type="SUPFAM" id="SSF48403">
    <property type="entry name" value="Ankyrin repeat"/>
    <property type="match status" value="1"/>
</dbReference>
<feature type="repeat" description="ANK" evidence="3">
    <location>
        <begin position="100"/>
        <end position="132"/>
    </location>
</feature>
<feature type="repeat" description="ANK" evidence="3">
    <location>
        <begin position="250"/>
        <end position="282"/>
    </location>
</feature>
<gene>
    <name evidence="5" type="ORF">PGLA1383_LOCUS25371</name>
</gene>
<dbReference type="OrthoDB" id="552049at2759"/>
<evidence type="ECO:0000313" key="5">
    <source>
        <dbReference type="EMBL" id="CAE8607447.1"/>
    </source>
</evidence>
<dbReference type="EMBL" id="CAJNNV010021558">
    <property type="protein sequence ID" value="CAE8607447.1"/>
    <property type="molecule type" value="Genomic_DNA"/>
</dbReference>
<proteinExistence type="predicted"/>
<dbReference type="SMART" id="SM00248">
    <property type="entry name" value="ANK"/>
    <property type="match status" value="6"/>
</dbReference>
<evidence type="ECO:0000256" key="1">
    <source>
        <dbReference type="ARBA" id="ARBA00022737"/>
    </source>
</evidence>
<evidence type="ECO:0000256" key="2">
    <source>
        <dbReference type="ARBA" id="ARBA00023043"/>
    </source>
</evidence>
<keyword evidence="6" id="KW-1185">Reference proteome</keyword>
<dbReference type="InterPro" id="IPR036770">
    <property type="entry name" value="Ankyrin_rpt-contain_sf"/>
</dbReference>
<evidence type="ECO:0000256" key="3">
    <source>
        <dbReference type="PROSITE-ProRule" id="PRU00023"/>
    </source>
</evidence>
<dbReference type="InterPro" id="IPR002110">
    <property type="entry name" value="Ankyrin_rpt"/>
</dbReference>
<keyword evidence="2 3" id="KW-0040">ANK repeat</keyword>
<dbReference type="Gene3D" id="1.25.40.20">
    <property type="entry name" value="Ankyrin repeat-containing domain"/>
    <property type="match status" value="3"/>
</dbReference>
<keyword evidence="1" id="KW-0677">Repeat</keyword>
<organism evidence="5 6">
    <name type="scientific">Polarella glacialis</name>
    <name type="common">Dinoflagellate</name>
    <dbReference type="NCBI Taxonomy" id="89957"/>
    <lineage>
        <taxon>Eukaryota</taxon>
        <taxon>Sar</taxon>
        <taxon>Alveolata</taxon>
        <taxon>Dinophyceae</taxon>
        <taxon>Suessiales</taxon>
        <taxon>Suessiaceae</taxon>
        <taxon>Polarella</taxon>
    </lineage>
</organism>